<keyword evidence="2 8" id="KW-0808">Transferase</keyword>
<name>A0AAU9E7J9_9BACT</name>
<dbReference type="Pfam" id="PF00814">
    <property type="entry name" value="TsaD"/>
    <property type="match status" value="1"/>
</dbReference>
<feature type="binding site" evidence="8">
    <location>
        <position position="130"/>
    </location>
    <ligand>
        <name>Fe cation</name>
        <dbReference type="ChEBI" id="CHEBI:24875"/>
    </ligand>
</feature>
<dbReference type="EMBL" id="AP028679">
    <property type="protein sequence ID" value="BEQ13111.1"/>
    <property type="molecule type" value="Genomic_DNA"/>
</dbReference>
<dbReference type="Proteomes" id="UP001366166">
    <property type="component" value="Chromosome"/>
</dbReference>
<dbReference type="RefSeq" id="WP_338604430.1">
    <property type="nucleotide sequence ID" value="NZ_AP028679.1"/>
</dbReference>
<dbReference type="GO" id="GO:0005737">
    <property type="term" value="C:cytoplasm"/>
    <property type="evidence" value="ECO:0007669"/>
    <property type="project" value="UniProtKB-SubCell"/>
</dbReference>
<comment type="similarity">
    <text evidence="8">Belongs to the KAE1 / TsaD family.</text>
</comment>
<organism evidence="10 11">
    <name type="scientific">Desulfoferula mesophila</name>
    <dbReference type="NCBI Taxonomy" id="3058419"/>
    <lineage>
        <taxon>Bacteria</taxon>
        <taxon>Pseudomonadati</taxon>
        <taxon>Thermodesulfobacteriota</taxon>
        <taxon>Desulfarculia</taxon>
        <taxon>Desulfarculales</taxon>
        <taxon>Desulfarculaceae</taxon>
        <taxon>Desulfoferula</taxon>
    </lineage>
</organism>
<gene>
    <name evidence="8 10" type="primary">tsaD</name>
    <name evidence="10" type="ORF">FAK_01770</name>
</gene>
<dbReference type="InterPro" id="IPR022450">
    <property type="entry name" value="TsaD"/>
</dbReference>
<dbReference type="NCBIfam" id="TIGR00329">
    <property type="entry name" value="gcp_kae1"/>
    <property type="match status" value="1"/>
</dbReference>
<comment type="catalytic activity">
    <reaction evidence="7 8">
        <text>L-threonylcarbamoyladenylate + adenosine(37) in tRNA = N(6)-L-threonylcarbamoyladenosine(37) in tRNA + AMP + H(+)</text>
        <dbReference type="Rhea" id="RHEA:37059"/>
        <dbReference type="Rhea" id="RHEA-COMP:10162"/>
        <dbReference type="Rhea" id="RHEA-COMP:10163"/>
        <dbReference type="ChEBI" id="CHEBI:15378"/>
        <dbReference type="ChEBI" id="CHEBI:73682"/>
        <dbReference type="ChEBI" id="CHEBI:74411"/>
        <dbReference type="ChEBI" id="CHEBI:74418"/>
        <dbReference type="ChEBI" id="CHEBI:456215"/>
        <dbReference type="EC" id="2.3.1.234"/>
    </reaction>
</comment>
<keyword evidence="3 8" id="KW-0819">tRNA processing</keyword>
<dbReference type="GO" id="GO:0005506">
    <property type="term" value="F:iron ion binding"/>
    <property type="evidence" value="ECO:0007669"/>
    <property type="project" value="UniProtKB-UniRule"/>
</dbReference>
<dbReference type="PANTHER" id="PTHR11735:SF6">
    <property type="entry name" value="TRNA N6-ADENOSINE THREONYLCARBAMOYLTRANSFERASE, MITOCHONDRIAL"/>
    <property type="match status" value="1"/>
</dbReference>
<dbReference type="EC" id="2.3.1.234" evidence="8"/>
<dbReference type="KEGG" id="dmp:FAK_01770"/>
<evidence type="ECO:0000313" key="10">
    <source>
        <dbReference type="EMBL" id="BEQ13111.1"/>
    </source>
</evidence>
<evidence type="ECO:0000256" key="6">
    <source>
        <dbReference type="ARBA" id="ARBA00023315"/>
    </source>
</evidence>
<dbReference type="CDD" id="cd24133">
    <property type="entry name" value="ASKHA_NBD_TsaD_bac"/>
    <property type="match status" value="1"/>
</dbReference>
<feature type="binding site" evidence="8">
    <location>
        <begin position="149"/>
        <end position="153"/>
    </location>
    <ligand>
        <name>substrate</name>
    </ligand>
</feature>
<feature type="binding site" evidence="8">
    <location>
        <position position="287"/>
    </location>
    <ligand>
        <name>substrate</name>
    </ligand>
</feature>
<dbReference type="PANTHER" id="PTHR11735">
    <property type="entry name" value="TRNA N6-ADENOSINE THREONYLCARBAMOYLTRANSFERASE"/>
    <property type="match status" value="1"/>
</dbReference>
<evidence type="ECO:0000256" key="4">
    <source>
        <dbReference type="ARBA" id="ARBA00022723"/>
    </source>
</evidence>
<comment type="subcellular location">
    <subcellularLocation>
        <location evidence="8">Cytoplasm</location>
    </subcellularLocation>
</comment>
<evidence type="ECO:0000256" key="7">
    <source>
        <dbReference type="ARBA" id="ARBA00048117"/>
    </source>
</evidence>
<evidence type="ECO:0000256" key="8">
    <source>
        <dbReference type="HAMAP-Rule" id="MF_01445"/>
    </source>
</evidence>
<comment type="function">
    <text evidence="8">Required for the formation of a threonylcarbamoyl group on adenosine at position 37 (t(6)A37) in tRNAs that read codons beginning with adenine. Is involved in the transfer of the threonylcarbamoyl moiety of threonylcarbamoyl-AMP (TC-AMP) to the N6 group of A37, together with TsaE and TsaB. TsaD likely plays a direct catalytic role in this reaction.</text>
</comment>
<keyword evidence="4 8" id="KW-0479">Metal-binding</keyword>
<feature type="binding site" evidence="8">
    <location>
        <position position="199"/>
    </location>
    <ligand>
        <name>substrate</name>
    </ligand>
</feature>
<protein>
    <recommendedName>
        <fullName evidence="8">tRNA N6-adenosine threonylcarbamoyltransferase</fullName>
        <ecNumber evidence="8">2.3.1.234</ecNumber>
    </recommendedName>
    <alternativeName>
        <fullName evidence="8">N6-L-threonylcarbamoyladenine synthase</fullName>
        <shortName evidence="8">t(6)A synthase</shortName>
    </alternativeName>
    <alternativeName>
        <fullName evidence="8">t(6)A37 threonylcarbamoyladenosine biosynthesis protein TsaD</fullName>
    </alternativeName>
    <alternativeName>
        <fullName evidence="8">tRNA threonylcarbamoyladenosine biosynthesis protein TsaD</fullName>
    </alternativeName>
</protein>
<dbReference type="InterPro" id="IPR017861">
    <property type="entry name" value="KAE1/TsaD"/>
</dbReference>
<dbReference type="FunFam" id="3.30.420.40:FF:000012">
    <property type="entry name" value="tRNA N6-adenosine threonylcarbamoyltransferase"/>
    <property type="match status" value="1"/>
</dbReference>
<evidence type="ECO:0000313" key="11">
    <source>
        <dbReference type="Proteomes" id="UP001366166"/>
    </source>
</evidence>
<feature type="binding site" evidence="8">
    <location>
        <position position="315"/>
    </location>
    <ligand>
        <name>Fe cation</name>
        <dbReference type="ChEBI" id="CHEBI:24875"/>
    </ligand>
</feature>
<dbReference type="NCBIfam" id="TIGR03723">
    <property type="entry name" value="T6A_TsaD_YgjD"/>
    <property type="match status" value="1"/>
</dbReference>
<proteinExistence type="inferred from homology"/>
<dbReference type="HAMAP" id="MF_01445">
    <property type="entry name" value="TsaD"/>
    <property type="match status" value="1"/>
</dbReference>
<evidence type="ECO:0000259" key="9">
    <source>
        <dbReference type="Pfam" id="PF00814"/>
    </source>
</evidence>
<sequence length="356" mass="36682">MPSSVANAANNTDPGRLVLGIESSCDESAAAVVADGRRVLSSVIASQIKDHAPFGGVVPELASRRHLENLAPTVMAALSEAGVTLDDITGVAVTQGPGLIGALLIGLNLAKALAWSRELPLVGVSHLEGHLAALSLAQEPPPYPFMALLVSGGHTSIFLVRAPGEQQELGSTVDDAAGEAFDKVAKLYGLGYPGGIIIDRMAAAGDPSVIQLPRPRMHDGTLDFSFSGLKSAVVRFREANQGEDYRMEDLCAGFQEAVVEVLVKKTLAAAQERGVGHLALAGGVAANQRLRAAMAEAAAREGLGVTLPPLALCTDNAAMIAAAGCHHLRAGRRMPLEADAISRLPKGGALPAEALA</sequence>
<dbReference type="SUPFAM" id="SSF53067">
    <property type="entry name" value="Actin-like ATPase domain"/>
    <property type="match status" value="2"/>
</dbReference>
<keyword evidence="11" id="KW-1185">Reference proteome</keyword>
<dbReference type="FunFam" id="3.30.420.40:FF:000040">
    <property type="entry name" value="tRNA N6-adenosine threonylcarbamoyltransferase"/>
    <property type="match status" value="1"/>
</dbReference>
<evidence type="ECO:0000256" key="1">
    <source>
        <dbReference type="ARBA" id="ARBA00022490"/>
    </source>
</evidence>
<evidence type="ECO:0000256" key="5">
    <source>
        <dbReference type="ARBA" id="ARBA00023004"/>
    </source>
</evidence>
<keyword evidence="1 8" id="KW-0963">Cytoplasm</keyword>
<feature type="domain" description="Gcp-like" evidence="9">
    <location>
        <begin position="39"/>
        <end position="321"/>
    </location>
</feature>
<reference evidence="11" key="1">
    <citation type="journal article" date="2023" name="Arch. Microbiol.">
        <title>Desulfoferula mesophilus gen. nov. sp. nov., a mesophilic sulfate-reducing bacterium isolated from a brackish lake sediment.</title>
        <authorList>
            <person name="Watanabe T."/>
            <person name="Yabe T."/>
            <person name="Tsuji J.M."/>
            <person name="Fukui M."/>
        </authorList>
    </citation>
    <scope>NUCLEOTIDE SEQUENCE [LARGE SCALE GENOMIC DNA]</scope>
    <source>
        <strain evidence="11">12FAK</strain>
    </source>
</reference>
<feature type="binding site" evidence="8">
    <location>
        <position position="182"/>
    </location>
    <ligand>
        <name>substrate</name>
    </ligand>
</feature>
<dbReference type="GO" id="GO:0002949">
    <property type="term" value="P:tRNA threonylcarbamoyladenosine modification"/>
    <property type="evidence" value="ECO:0007669"/>
    <property type="project" value="UniProtKB-UniRule"/>
</dbReference>
<comment type="cofactor">
    <cofactor evidence="8">
        <name>Fe(2+)</name>
        <dbReference type="ChEBI" id="CHEBI:29033"/>
    </cofactor>
    <text evidence="8">Binds 1 Fe(2+) ion per subunit.</text>
</comment>
<accession>A0AAU9E7J9</accession>
<dbReference type="InterPro" id="IPR043129">
    <property type="entry name" value="ATPase_NBD"/>
</dbReference>
<dbReference type="PRINTS" id="PR00789">
    <property type="entry name" value="OSIALOPTASE"/>
</dbReference>
<keyword evidence="6 8" id="KW-0012">Acyltransferase</keyword>
<feature type="binding site" evidence="8">
    <location>
        <position position="126"/>
    </location>
    <ligand>
        <name>Fe cation</name>
        <dbReference type="ChEBI" id="CHEBI:24875"/>
    </ligand>
</feature>
<keyword evidence="5 8" id="KW-0408">Iron</keyword>
<feature type="binding site" evidence="8">
    <location>
        <position position="195"/>
    </location>
    <ligand>
        <name>substrate</name>
    </ligand>
</feature>
<evidence type="ECO:0000256" key="2">
    <source>
        <dbReference type="ARBA" id="ARBA00022679"/>
    </source>
</evidence>
<dbReference type="InterPro" id="IPR000905">
    <property type="entry name" value="Gcp-like_dom"/>
</dbReference>
<evidence type="ECO:0000256" key="3">
    <source>
        <dbReference type="ARBA" id="ARBA00022694"/>
    </source>
</evidence>
<dbReference type="AlphaFoldDB" id="A0AAU9E7J9"/>
<dbReference type="GO" id="GO:0061711">
    <property type="term" value="F:tRNA N(6)-L-threonylcarbamoyladenine synthase activity"/>
    <property type="evidence" value="ECO:0007669"/>
    <property type="project" value="UniProtKB-EC"/>
</dbReference>
<dbReference type="Gene3D" id="3.30.420.40">
    <property type="match status" value="2"/>
</dbReference>